<accession>A0A2N3I4Q7</accession>
<comment type="caution">
    <text evidence="2">The sequence shown here is derived from an EMBL/GenBank/DDBJ whole genome shotgun (WGS) entry which is preliminary data.</text>
</comment>
<organism evidence="2 3">
    <name type="scientific">Labilibaculum manganireducens</name>
    <dbReference type="NCBI Taxonomy" id="1940525"/>
    <lineage>
        <taxon>Bacteria</taxon>
        <taxon>Pseudomonadati</taxon>
        <taxon>Bacteroidota</taxon>
        <taxon>Bacteroidia</taxon>
        <taxon>Marinilabiliales</taxon>
        <taxon>Marinifilaceae</taxon>
        <taxon>Labilibaculum</taxon>
    </lineage>
</organism>
<dbReference type="InterPro" id="IPR052512">
    <property type="entry name" value="4CMD/NDH-1_regulator"/>
</dbReference>
<gene>
    <name evidence="2" type="ORF">BZG01_13270</name>
</gene>
<name>A0A2N3I4Q7_9BACT</name>
<feature type="domain" description="Carboxymuconolactone decarboxylase-like" evidence="1">
    <location>
        <begin position="167"/>
        <end position="242"/>
    </location>
</feature>
<dbReference type="GO" id="GO:0051920">
    <property type="term" value="F:peroxiredoxin activity"/>
    <property type="evidence" value="ECO:0007669"/>
    <property type="project" value="InterPro"/>
</dbReference>
<dbReference type="InterPro" id="IPR003779">
    <property type="entry name" value="CMD-like"/>
</dbReference>
<evidence type="ECO:0000259" key="1">
    <source>
        <dbReference type="Pfam" id="PF02627"/>
    </source>
</evidence>
<evidence type="ECO:0000313" key="3">
    <source>
        <dbReference type="Proteomes" id="UP000233618"/>
    </source>
</evidence>
<dbReference type="Pfam" id="PF02627">
    <property type="entry name" value="CMD"/>
    <property type="match status" value="2"/>
</dbReference>
<keyword evidence="3" id="KW-1185">Reference proteome</keyword>
<reference evidence="2 3" key="1">
    <citation type="journal article" date="2017" name="Front. Microbiol.">
        <title>Labilibaculum manganireducens gen. nov., sp. nov. and Labilibaculum filiforme sp. nov., Novel Bacteroidetes Isolated from Subsurface Sediments of the Baltic Sea.</title>
        <authorList>
            <person name="Vandieken V."/>
            <person name="Marshall I.P."/>
            <person name="Niemann H."/>
            <person name="Engelen B."/>
            <person name="Cypionka H."/>
        </authorList>
    </citation>
    <scope>NUCLEOTIDE SEQUENCE [LARGE SCALE GENOMIC DNA]</scope>
    <source>
        <strain evidence="2 3">59.10-2M</strain>
    </source>
</reference>
<sequence length="250" mass="28090">MNLSDAAVKNHEELWPNYKSKAIQTDPELIAIFDNWAFDEVITQSSIDTKTRVMMIMGSCIALGALTEYKMFVNAALNIGVTPIEIKEIIYQSIAYVGVAKVIDFLYASNTIMLEHGIELPLENQSATTPENREAKGLELMKTTFGERIEEIRYNAPEDQKHIQYNLAANCFGDYYTRKGLDIKIRELLTFSMLISMGGTDSQVRGHIQGNLNVGNNRETLIGITTQLLPYIGYPRTLNALSTINEITKQ</sequence>
<dbReference type="InterPro" id="IPR029032">
    <property type="entry name" value="AhpD-like"/>
</dbReference>
<dbReference type="PANTHER" id="PTHR33570:SF2">
    <property type="entry name" value="CARBOXYMUCONOLACTONE DECARBOXYLASE-LIKE DOMAIN-CONTAINING PROTEIN"/>
    <property type="match status" value="1"/>
</dbReference>
<dbReference type="Gene3D" id="1.20.1290.10">
    <property type="entry name" value="AhpD-like"/>
    <property type="match status" value="1"/>
</dbReference>
<feature type="domain" description="Carboxymuconolactone decarboxylase-like" evidence="1">
    <location>
        <begin position="27"/>
        <end position="105"/>
    </location>
</feature>
<dbReference type="SUPFAM" id="SSF69118">
    <property type="entry name" value="AhpD-like"/>
    <property type="match status" value="1"/>
</dbReference>
<dbReference type="PANTHER" id="PTHR33570">
    <property type="entry name" value="4-CARBOXYMUCONOLACTONE DECARBOXYLASE FAMILY PROTEIN"/>
    <property type="match status" value="1"/>
</dbReference>
<proteinExistence type="predicted"/>
<dbReference type="EMBL" id="MVDE01000020">
    <property type="protein sequence ID" value="PKQ65288.1"/>
    <property type="molecule type" value="Genomic_DNA"/>
</dbReference>
<evidence type="ECO:0000313" key="2">
    <source>
        <dbReference type="EMBL" id="PKQ65288.1"/>
    </source>
</evidence>
<dbReference type="Proteomes" id="UP000233618">
    <property type="component" value="Unassembled WGS sequence"/>
</dbReference>
<protein>
    <submittedName>
        <fullName evidence="2">Carboxymuconolactone decarboxylase</fullName>
    </submittedName>
</protein>
<dbReference type="AlphaFoldDB" id="A0A2N3I4Q7"/>